<name>A0A4Z1C4H9_9RHOB</name>
<accession>A0A4Z1C4H9</accession>
<evidence type="ECO:0000313" key="1">
    <source>
        <dbReference type="EMBL" id="TGN37806.1"/>
    </source>
</evidence>
<reference evidence="1 2" key="1">
    <citation type="submission" date="2019-03" db="EMBL/GenBank/DDBJ databases">
        <authorList>
            <person name="Li J."/>
        </authorList>
    </citation>
    <scope>NUCLEOTIDE SEQUENCE [LARGE SCALE GENOMIC DNA]</scope>
    <source>
        <strain evidence="1 2">3058</strain>
    </source>
</reference>
<protein>
    <submittedName>
        <fullName evidence="1">Uncharacterized protein</fullName>
    </submittedName>
</protein>
<dbReference type="AlphaFoldDB" id="A0A4Z1C4H9"/>
<dbReference type="Proteomes" id="UP000297972">
    <property type="component" value="Unassembled WGS sequence"/>
</dbReference>
<gene>
    <name evidence="1" type="ORF">E4L95_22110</name>
</gene>
<sequence>MMTIIDPNIVILLLHIHARKHPLCSAEANAKVGAVFSRTFGQLSDQPRAVVPCNVINEVKYH</sequence>
<proteinExistence type="predicted"/>
<evidence type="ECO:0000313" key="2">
    <source>
        <dbReference type="Proteomes" id="UP000297972"/>
    </source>
</evidence>
<organism evidence="1 2">
    <name type="scientific">Paracoccus liaowanqingii</name>
    <dbReference type="NCBI Taxonomy" id="2560053"/>
    <lineage>
        <taxon>Bacteria</taxon>
        <taxon>Pseudomonadati</taxon>
        <taxon>Pseudomonadota</taxon>
        <taxon>Alphaproteobacteria</taxon>
        <taxon>Rhodobacterales</taxon>
        <taxon>Paracoccaceae</taxon>
        <taxon>Paracoccus</taxon>
    </lineage>
</organism>
<comment type="caution">
    <text evidence="1">The sequence shown here is derived from an EMBL/GenBank/DDBJ whole genome shotgun (WGS) entry which is preliminary data.</text>
</comment>
<dbReference type="EMBL" id="SRPG01000454">
    <property type="protein sequence ID" value="TGN37806.1"/>
    <property type="molecule type" value="Genomic_DNA"/>
</dbReference>
<dbReference type="RefSeq" id="WP_135819348.1">
    <property type="nucleotide sequence ID" value="NZ_SRPG01000454.1"/>
</dbReference>
<keyword evidence="2" id="KW-1185">Reference proteome</keyword>